<feature type="transmembrane region" description="Helical" evidence="5">
    <location>
        <begin position="117"/>
        <end position="138"/>
    </location>
</feature>
<evidence type="ECO:0000313" key="7">
    <source>
        <dbReference type="EMBL" id="QIK73983.1"/>
    </source>
</evidence>
<dbReference type="AlphaFoldDB" id="A0A6G7YB10"/>
<dbReference type="Proteomes" id="UP000501058">
    <property type="component" value="Chromosome"/>
</dbReference>
<evidence type="ECO:0000256" key="1">
    <source>
        <dbReference type="ARBA" id="ARBA00004141"/>
    </source>
</evidence>
<dbReference type="InterPro" id="IPR007267">
    <property type="entry name" value="GtrA_DPMS_TM"/>
</dbReference>
<evidence type="ECO:0000313" key="8">
    <source>
        <dbReference type="Proteomes" id="UP000501058"/>
    </source>
</evidence>
<keyword evidence="3 5" id="KW-1133">Transmembrane helix</keyword>
<feature type="transmembrane region" description="Helical" evidence="5">
    <location>
        <begin position="71"/>
        <end position="92"/>
    </location>
</feature>
<evidence type="ECO:0000256" key="2">
    <source>
        <dbReference type="ARBA" id="ARBA00022692"/>
    </source>
</evidence>
<accession>A0A6G7YB10</accession>
<keyword evidence="2 5" id="KW-0812">Transmembrane</keyword>
<dbReference type="EMBL" id="CP049865">
    <property type="protein sequence ID" value="QIK73983.1"/>
    <property type="molecule type" value="Genomic_DNA"/>
</dbReference>
<dbReference type="Pfam" id="PF04138">
    <property type="entry name" value="GtrA_DPMS_TM"/>
    <property type="match status" value="1"/>
</dbReference>
<keyword evidence="8" id="KW-1185">Reference proteome</keyword>
<comment type="subcellular location">
    <subcellularLocation>
        <location evidence="1">Membrane</location>
        <topology evidence="1">Multi-pass membrane protein</topology>
    </subcellularLocation>
</comment>
<evidence type="ECO:0000256" key="4">
    <source>
        <dbReference type="ARBA" id="ARBA00023136"/>
    </source>
</evidence>
<protein>
    <submittedName>
        <fullName evidence="7">GtrA family protein</fullName>
    </submittedName>
</protein>
<name>A0A6G7YB10_9ACTN</name>
<gene>
    <name evidence="7" type="ORF">G7070_13800</name>
</gene>
<reference evidence="7 8" key="1">
    <citation type="submission" date="2020-03" db="EMBL/GenBank/DDBJ databases">
        <title>Propioniciclava sp. nov., isolated from Hydrophilus acuminatus.</title>
        <authorList>
            <person name="Hyun D.-W."/>
            <person name="Bae J.-W."/>
        </authorList>
    </citation>
    <scope>NUCLEOTIDE SEQUENCE [LARGE SCALE GENOMIC DNA]</scope>
    <source>
        <strain evidence="7 8">HDW11</strain>
    </source>
</reference>
<dbReference type="GO" id="GO:0000271">
    <property type="term" value="P:polysaccharide biosynthetic process"/>
    <property type="evidence" value="ECO:0007669"/>
    <property type="project" value="InterPro"/>
</dbReference>
<dbReference type="GO" id="GO:0016020">
    <property type="term" value="C:membrane"/>
    <property type="evidence" value="ECO:0007669"/>
    <property type="project" value="UniProtKB-SubCell"/>
</dbReference>
<feature type="transmembrane region" description="Helical" evidence="5">
    <location>
        <begin position="31"/>
        <end position="50"/>
    </location>
</feature>
<evidence type="ECO:0000256" key="5">
    <source>
        <dbReference type="SAM" id="Phobius"/>
    </source>
</evidence>
<keyword evidence="4 5" id="KW-0472">Membrane</keyword>
<sequence>MVVAVIMNKLNGGTVNAQDILFPIPGTSFNFRFTTLVWIVAFLVANLFNFQLNRHWTFRGGVGRAPWLHEFGPFLAVGSAAALAGIFIKVGFTNPTSPIYLPEPWFHEDTGLQSREYWAQLITIVITMPINFVVNKLWTFRAVRRRHAAASSPSVDSTHPGS</sequence>
<feature type="domain" description="GtrA/DPMS transmembrane" evidence="6">
    <location>
        <begin position="36"/>
        <end position="140"/>
    </location>
</feature>
<evidence type="ECO:0000256" key="3">
    <source>
        <dbReference type="ARBA" id="ARBA00022989"/>
    </source>
</evidence>
<organism evidence="7 8">
    <name type="scientific">Propioniciclava coleopterorum</name>
    <dbReference type="NCBI Taxonomy" id="2714937"/>
    <lineage>
        <taxon>Bacteria</taxon>
        <taxon>Bacillati</taxon>
        <taxon>Actinomycetota</taxon>
        <taxon>Actinomycetes</taxon>
        <taxon>Propionibacteriales</taxon>
        <taxon>Propionibacteriaceae</taxon>
        <taxon>Propioniciclava</taxon>
    </lineage>
</organism>
<proteinExistence type="predicted"/>
<dbReference type="KEGG" id="prv:G7070_13800"/>
<evidence type="ECO:0000259" key="6">
    <source>
        <dbReference type="Pfam" id="PF04138"/>
    </source>
</evidence>